<evidence type="ECO:0000313" key="2">
    <source>
        <dbReference type="Proteomes" id="UP000295313"/>
    </source>
</evidence>
<dbReference type="RefSeq" id="WP_133942729.1">
    <property type="nucleotide sequence ID" value="NZ_SOEO01000001.1"/>
</dbReference>
<sequence>MKISSNLTGIAGAHYVSAILSQKGFIAMLTSRNTKGIDILVSSENSFKSVGIQIKANRDSRRKGWLLSKKDENIESENLIYCFVNLKANELPDVYIVPSQLVAKTLKEEYQIWLNTPGKKGQARNDNPMRMFFANDEQLNKWEIIENLII</sequence>
<dbReference type="OrthoDB" id="7060296at2"/>
<reference evidence="1 2" key="1">
    <citation type="submission" date="2019-03" db="EMBL/GenBank/DDBJ databases">
        <title>Genomic Encyclopedia of Type Strains, Phase III (KMG-III): the genomes of soil and plant-associated and newly described type strains.</title>
        <authorList>
            <person name="Whitman W."/>
        </authorList>
    </citation>
    <scope>NUCLEOTIDE SEQUENCE [LARGE SCALE GENOMIC DNA]</scope>
    <source>
        <strain evidence="1 2">CGMCC 1.12802</strain>
    </source>
</reference>
<dbReference type="Proteomes" id="UP000295313">
    <property type="component" value="Unassembled WGS sequence"/>
</dbReference>
<comment type="caution">
    <text evidence="1">The sequence shown here is derived from an EMBL/GenBank/DDBJ whole genome shotgun (WGS) entry which is preliminary data.</text>
</comment>
<dbReference type="AlphaFoldDB" id="A0A4R8I829"/>
<gene>
    <name evidence="1" type="ORF">B0I22_0193</name>
</gene>
<accession>A0A4R8I829</accession>
<keyword evidence="2" id="KW-1185">Reference proteome</keyword>
<proteinExistence type="predicted"/>
<evidence type="ECO:0008006" key="3">
    <source>
        <dbReference type="Google" id="ProtNLM"/>
    </source>
</evidence>
<name>A0A4R8I829_9FLAO</name>
<evidence type="ECO:0000313" key="1">
    <source>
        <dbReference type="EMBL" id="TDX86087.1"/>
    </source>
</evidence>
<protein>
    <recommendedName>
        <fullName evidence="3">Aspartate ammonia-lyase</fullName>
    </recommendedName>
</protein>
<organism evidence="1 2">
    <name type="scientific">Epilithonimonas xixisoli</name>
    <dbReference type="NCBI Taxonomy" id="1476462"/>
    <lineage>
        <taxon>Bacteria</taxon>
        <taxon>Pseudomonadati</taxon>
        <taxon>Bacteroidota</taxon>
        <taxon>Flavobacteriia</taxon>
        <taxon>Flavobacteriales</taxon>
        <taxon>Weeksellaceae</taxon>
        <taxon>Chryseobacterium group</taxon>
        <taxon>Epilithonimonas</taxon>
    </lineage>
</organism>
<dbReference type="EMBL" id="SOEO01000001">
    <property type="protein sequence ID" value="TDX86087.1"/>
    <property type="molecule type" value="Genomic_DNA"/>
</dbReference>